<dbReference type="STRING" id="1835254.CL55_00003410"/>
<keyword evidence="4" id="KW-0862">Zinc</keyword>
<dbReference type="InterPro" id="IPR001279">
    <property type="entry name" value="Metallo-B-lactamas"/>
</dbReference>
<dbReference type="HOGENOM" id="CLU_030571_5_0_4"/>
<accession>A0A0E3UZT7</accession>
<evidence type="ECO:0000313" key="6">
    <source>
        <dbReference type="EMBL" id="AKD24674.1"/>
    </source>
</evidence>
<dbReference type="OrthoDB" id="9802991at2"/>
<keyword evidence="2" id="KW-0479">Metal-binding</keyword>
<dbReference type="Proteomes" id="UP000061135">
    <property type="component" value="Chromosome"/>
</dbReference>
<evidence type="ECO:0000256" key="2">
    <source>
        <dbReference type="ARBA" id="ARBA00022723"/>
    </source>
</evidence>
<dbReference type="InterPro" id="IPR051453">
    <property type="entry name" value="MBL_Glyoxalase_II"/>
</dbReference>
<organism evidence="6 7">
    <name type="scientific">Polynucleobacter duraquae</name>
    <dbReference type="NCBI Taxonomy" id="1835254"/>
    <lineage>
        <taxon>Bacteria</taxon>
        <taxon>Pseudomonadati</taxon>
        <taxon>Pseudomonadota</taxon>
        <taxon>Betaproteobacteria</taxon>
        <taxon>Burkholderiales</taxon>
        <taxon>Burkholderiaceae</taxon>
        <taxon>Polynucleobacter</taxon>
    </lineage>
</organism>
<name>A0A0E3UZT7_9BURK</name>
<dbReference type="PANTHER" id="PTHR46233">
    <property type="entry name" value="HYDROXYACYLGLUTATHIONE HYDROLASE GLOC"/>
    <property type="match status" value="1"/>
</dbReference>
<dbReference type="RefSeq" id="WP_046329603.1">
    <property type="nucleotide sequence ID" value="NZ_CP007501.1"/>
</dbReference>
<proteinExistence type="predicted"/>
<dbReference type="SMART" id="SM00849">
    <property type="entry name" value="Lactamase_B"/>
    <property type="match status" value="1"/>
</dbReference>
<evidence type="ECO:0000313" key="7">
    <source>
        <dbReference type="Proteomes" id="UP000061135"/>
    </source>
</evidence>
<dbReference type="CDD" id="cd06262">
    <property type="entry name" value="metallo-hydrolase-like_MBL-fold"/>
    <property type="match status" value="1"/>
</dbReference>
<dbReference type="SUPFAM" id="SSF56281">
    <property type="entry name" value="Metallo-hydrolase/oxidoreductase"/>
    <property type="match status" value="1"/>
</dbReference>
<gene>
    <name evidence="6" type="ORF">CL55_00003410</name>
</gene>
<evidence type="ECO:0000256" key="1">
    <source>
        <dbReference type="ARBA" id="ARBA00001947"/>
    </source>
</evidence>
<dbReference type="GO" id="GO:0046872">
    <property type="term" value="F:metal ion binding"/>
    <property type="evidence" value="ECO:0007669"/>
    <property type="project" value="UniProtKB-KW"/>
</dbReference>
<keyword evidence="7" id="KW-1185">Reference proteome</keyword>
<sequence>MGLRFPQLGSYRYSVHTLQTGPFKENCYVVVGGNGEDAVIIDPGGEEDYLKTEIDSLGVNINMILLTHGHFDHIGAVENLANYYGVLVHAHQIEKALIRQAGIYAYRFNKERLIPPVNVTYFDECQDLYWPGGVITTIPCPGHTAGCVSYGFESEIVFTGDTLFRGYVGPTNYPTSNYHDLINSVESLLANLPPDCIIFPGHGRSWLAGDATVWWNGISNNPPQFHLFGDDKGG</sequence>
<dbReference type="InterPro" id="IPR036866">
    <property type="entry name" value="RibonucZ/Hydroxyglut_hydro"/>
</dbReference>
<evidence type="ECO:0000256" key="4">
    <source>
        <dbReference type="ARBA" id="ARBA00022833"/>
    </source>
</evidence>
<dbReference type="Pfam" id="PF00753">
    <property type="entry name" value="Lactamase_B"/>
    <property type="match status" value="1"/>
</dbReference>
<dbReference type="PANTHER" id="PTHR46233:SF3">
    <property type="entry name" value="HYDROXYACYLGLUTATHIONE HYDROLASE GLOC"/>
    <property type="match status" value="1"/>
</dbReference>
<dbReference type="Gene3D" id="3.60.15.10">
    <property type="entry name" value="Ribonuclease Z/Hydroxyacylglutathione hydrolase-like"/>
    <property type="match status" value="1"/>
</dbReference>
<dbReference type="AlphaFoldDB" id="A0A0E3UZT7"/>
<comment type="cofactor">
    <cofactor evidence="1">
        <name>Zn(2+)</name>
        <dbReference type="ChEBI" id="CHEBI:29105"/>
    </cofactor>
</comment>
<evidence type="ECO:0000256" key="3">
    <source>
        <dbReference type="ARBA" id="ARBA00022801"/>
    </source>
</evidence>
<evidence type="ECO:0000259" key="5">
    <source>
        <dbReference type="SMART" id="SM00849"/>
    </source>
</evidence>
<dbReference type="KEGG" id="pdq:CL55_00003410"/>
<dbReference type="GO" id="GO:0016787">
    <property type="term" value="F:hydrolase activity"/>
    <property type="evidence" value="ECO:0007669"/>
    <property type="project" value="UniProtKB-KW"/>
</dbReference>
<protein>
    <submittedName>
        <fullName evidence="6">Zn-dependent hydrolase, including glyoxylase</fullName>
    </submittedName>
</protein>
<feature type="domain" description="Metallo-beta-lactamase" evidence="5">
    <location>
        <begin position="24"/>
        <end position="202"/>
    </location>
</feature>
<dbReference type="EMBL" id="CP007501">
    <property type="protein sequence ID" value="AKD24674.1"/>
    <property type="molecule type" value="Genomic_DNA"/>
</dbReference>
<keyword evidence="3 6" id="KW-0378">Hydrolase</keyword>
<dbReference type="PATRIC" id="fig|576611.7.peg.343"/>
<reference evidence="6 7" key="1">
    <citation type="submission" date="2014-03" db="EMBL/GenBank/DDBJ databases">
        <title>Genome of Polynucleobacter strain MWH-MoK4.</title>
        <authorList>
            <person name="Hahn M.W."/>
        </authorList>
    </citation>
    <scope>NUCLEOTIDE SEQUENCE [LARGE SCALE GENOMIC DNA]</scope>
    <source>
        <strain evidence="6 7">MWH-MoK4</strain>
    </source>
</reference>